<dbReference type="Proteomes" id="UP001497480">
    <property type="component" value="Unassembled WGS sequence"/>
</dbReference>
<name>A0AAV1X9V2_LUPLU</name>
<proteinExistence type="predicted"/>
<dbReference type="EMBL" id="CAXHTB010000013">
    <property type="protein sequence ID" value="CAL0318378.1"/>
    <property type="molecule type" value="Genomic_DNA"/>
</dbReference>
<organism evidence="1 2">
    <name type="scientific">Lupinus luteus</name>
    <name type="common">European yellow lupine</name>
    <dbReference type="NCBI Taxonomy" id="3873"/>
    <lineage>
        <taxon>Eukaryota</taxon>
        <taxon>Viridiplantae</taxon>
        <taxon>Streptophyta</taxon>
        <taxon>Embryophyta</taxon>
        <taxon>Tracheophyta</taxon>
        <taxon>Spermatophyta</taxon>
        <taxon>Magnoliopsida</taxon>
        <taxon>eudicotyledons</taxon>
        <taxon>Gunneridae</taxon>
        <taxon>Pentapetalae</taxon>
        <taxon>rosids</taxon>
        <taxon>fabids</taxon>
        <taxon>Fabales</taxon>
        <taxon>Fabaceae</taxon>
        <taxon>Papilionoideae</taxon>
        <taxon>50 kb inversion clade</taxon>
        <taxon>genistoids sensu lato</taxon>
        <taxon>core genistoids</taxon>
        <taxon>Genisteae</taxon>
        <taxon>Lupinus</taxon>
    </lineage>
</organism>
<sequence length="631" mass="72066">MVGLFRFDLVLLVFILGLMTKYICPVLREITTNALYGINAAQSDPLLSVSDDEPSLQLIWWYNVRLLQWHHAEGFLPSLVVDWVLTELQVCSSLENMFEVWQLLLPIIYGFLETVVLSQNYMCTIAEIARRVICDPTPVPYTFVGLDCFPLPSYVVSHTMSDGNFVLKSIEDAGKIKTSRDDFGYVFSSIHKDAEYLARATSPGYPVFFLCEWATCDFRDFRTNPPCGIKFTGGKDLSQVHIVVRLLEMKMREMKISPRLTNGRNQRVSHLAKCSNQQQHNHNHLGNTSGLKSSSKYVAWSIFVSPGPLHDIVVCWIDQHVMHKGEGYKRLHLFIVELVCAGIFYPIAYVRQLIVSGIMDMDVNVVDLGRKKRHYHILKQLPRYFMHEALDDSGIVEGPQLDKAVKIYLNERRLILRGVLSEYQDDANISSKKRRQCPTSTNNRAYTVLTAQWKNILTNTISCKSEKDDVNFEELKADIALILQLPNSLSNLCTAGCDDSEGSIRRPVWSYQSKIDPMEGAPGCEECRRVKRQKISEERCSFVQGHFAVVPDNDDAWWVKKGLKFSEPLKIEQHPKSIKQVTKTRQKNVRKTQSLAQLQASRIEGSQRASSIHMWISKHVIVRILFPLGKH</sequence>
<reference evidence="1 2" key="1">
    <citation type="submission" date="2024-03" db="EMBL/GenBank/DDBJ databases">
        <authorList>
            <person name="Martinez-Hernandez J."/>
        </authorList>
    </citation>
    <scope>NUCLEOTIDE SEQUENCE [LARGE SCALE GENOMIC DNA]</scope>
</reference>
<keyword evidence="2" id="KW-1185">Reference proteome</keyword>
<dbReference type="AlphaFoldDB" id="A0AAV1X9V2"/>
<dbReference type="PANTHER" id="PTHR46567">
    <property type="entry name" value="MEDIATOR OF RNA POLYMERASE II TRANSCRIPTION SUBUNIT 12"/>
    <property type="match status" value="1"/>
</dbReference>
<protein>
    <submittedName>
        <fullName evidence="1">Uncharacterized protein</fullName>
    </submittedName>
</protein>
<evidence type="ECO:0000313" key="1">
    <source>
        <dbReference type="EMBL" id="CAL0318378.1"/>
    </source>
</evidence>
<dbReference type="PANTHER" id="PTHR46567:SF1">
    <property type="entry name" value="MEDIATOR OF RNA POLYMERASE II TRANSCRIPTION SUBUNIT 12"/>
    <property type="match status" value="1"/>
</dbReference>
<comment type="caution">
    <text evidence="1">The sequence shown here is derived from an EMBL/GenBank/DDBJ whole genome shotgun (WGS) entry which is preliminary data.</text>
</comment>
<accession>A0AAV1X9V2</accession>
<gene>
    <name evidence="1" type="ORF">LLUT_LOCUS19438</name>
</gene>
<evidence type="ECO:0000313" key="2">
    <source>
        <dbReference type="Proteomes" id="UP001497480"/>
    </source>
</evidence>